<reference evidence="2" key="2">
    <citation type="submission" date="2021-01" db="EMBL/GenBank/DDBJ databases">
        <authorList>
            <person name="Kang M."/>
        </authorList>
    </citation>
    <scope>NUCLEOTIDE SEQUENCE</scope>
    <source>
        <strain evidence="2">KACC 17527</strain>
    </source>
</reference>
<keyword evidence="3" id="KW-1185">Reference proteome</keyword>
<feature type="transmembrane region" description="Helical" evidence="1">
    <location>
        <begin position="28"/>
        <end position="47"/>
    </location>
</feature>
<evidence type="ECO:0000256" key="1">
    <source>
        <dbReference type="SAM" id="Phobius"/>
    </source>
</evidence>
<evidence type="ECO:0000313" key="2">
    <source>
        <dbReference type="EMBL" id="MBK6007112.1"/>
    </source>
</evidence>
<evidence type="ECO:0000313" key="3">
    <source>
        <dbReference type="Proteomes" id="UP000630528"/>
    </source>
</evidence>
<keyword evidence="1" id="KW-1133">Transmembrane helix</keyword>
<organism evidence="2 3">
    <name type="scientific">Ramlibacter ginsenosidimutans</name>
    <dbReference type="NCBI Taxonomy" id="502333"/>
    <lineage>
        <taxon>Bacteria</taxon>
        <taxon>Pseudomonadati</taxon>
        <taxon>Pseudomonadota</taxon>
        <taxon>Betaproteobacteria</taxon>
        <taxon>Burkholderiales</taxon>
        <taxon>Comamonadaceae</taxon>
        <taxon>Ramlibacter</taxon>
    </lineage>
</organism>
<name>A0A934WND7_9BURK</name>
<proteinExistence type="predicted"/>
<dbReference type="AlphaFoldDB" id="A0A934WND7"/>
<comment type="caution">
    <text evidence="2">The sequence shown here is derived from an EMBL/GenBank/DDBJ whole genome shotgun (WGS) entry which is preliminary data.</text>
</comment>
<feature type="transmembrane region" description="Helical" evidence="1">
    <location>
        <begin position="107"/>
        <end position="135"/>
    </location>
</feature>
<keyword evidence="1" id="KW-0472">Membrane</keyword>
<accession>A0A934WND7</accession>
<keyword evidence="1" id="KW-0812">Transmembrane</keyword>
<evidence type="ECO:0008006" key="4">
    <source>
        <dbReference type="Google" id="ProtNLM"/>
    </source>
</evidence>
<dbReference type="RefSeq" id="WP_201171932.1">
    <property type="nucleotide sequence ID" value="NZ_JAEPWM010000005.1"/>
</dbReference>
<dbReference type="Proteomes" id="UP000630528">
    <property type="component" value="Unassembled WGS sequence"/>
</dbReference>
<reference evidence="2" key="1">
    <citation type="journal article" date="2012" name="J. Microbiol. Biotechnol.">
        <title>Ramlibacter ginsenosidimutans sp. nov., with ginsenoside-converting activity.</title>
        <authorList>
            <person name="Wang L."/>
            <person name="An D.S."/>
            <person name="Kim S.G."/>
            <person name="Jin F.X."/>
            <person name="Kim S.C."/>
            <person name="Lee S.T."/>
            <person name="Im W.T."/>
        </authorList>
    </citation>
    <scope>NUCLEOTIDE SEQUENCE</scope>
    <source>
        <strain evidence="2">KACC 17527</strain>
    </source>
</reference>
<protein>
    <recommendedName>
        <fullName evidence="4">DUF802 domain-containing protein</fullName>
    </recommendedName>
</protein>
<sequence length="617" mass="65954">MTKYSFAAAFAVGLAALAWIAAGFIGSSAIPLAVTAAILGVYLFGAFELKQFRAATQALRTALRDLTQAPERLADWLGHVPPSLRESVRLRVEGARSPLPGPALTPYLVGLLVMLGMLGTFLGMVLTFRGAVFVLEGSSDLNAIRAALAAPIKGLGLSFGTSVAGVATSAMLGLMSAIARRERLVAVRELDARIAGVLQPFSLVHQQARALPQVVEALQALMASIEQRTKQLDEQLLARHGELQREVTQAYDTLAGRVGSTLEHSLVQGTKAAGDALRPVVEGAMAQVVGESQKLHERLAGVAQEQVELLSKQFAQEREQQRASEEQRLRAWTASLESLGSALQKQWQATQDEAATLLRETQSLAQARAQSEAVWDRQHRQRLDEVAQLWRTELTALREQEQGRGDAAVARLGELQSAVAQHLADLGAALEAPITRLLHTASEVPQAAAGVIGQLRSEMSRMAERDNVTLEERTALLAKLRDLMQSVQQAADGQRAATEALVASASSVLTQAGTQADAAAERVATSAGEFTRLAESFQQGVQGFQASNDKLVASLSSIEAALERSTARSDEQLAYYVAQAREVIDLSIASQQAVVEHLRPAPAKPAKPAPQPEQASA</sequence>
<dbReference type="EMBL" id="JAEPWM010000005">
    <property type="protein sequence ID" value="MBK6007112.1"/>
    <property type="molecule type" value="Genomic_DNA"/>
</dbReference>
<gene>
    <name evidence="2" type="ORF">JJB11_13510</name>
</gene>